<dbReference type="AlphaFoldDB" id="A0A644Y8Y3"/>
<sequence>MSSILKNSVLTTAYLPPVKYFGIIKNDPEWKLERFGSYCKQSYRNRCHIYGANGLLPLYIPVCRAKGCSREIGEVKIDNSDNWQIKHWRAIVSAYNSSPFFDYFKDDLHGFYHQKYESLFEFNTSLLKVLLELLGLPAEIRFTDSFKSYEYGDFRELVHPKKESPLIYPNNQKGRYHQVFALKSGFIPNLSVIDLLFNEGPESLDYL</sequence>
<dbReference type="EMBL" id="VSSQ01004394">
    <property type="protein sequence ID" value="MPM25015.1"/>
    <property type="molecule type" value="Genomic_DNA"/>
</dbReference>
<proteinExistence type="predicted"/>
<organism evidence="1">
    <name type="scientific">bioreactor metagenome</name>
    <dbReference type="NCBI Taxonomy" id="1076179"/>
    <lineage>
        <taxon>unclassified sequences</taxon>
        <taxon>metagenomes</taxon>
        <taxon>ecological metagenomes</taxon>
    </lineage>
</organism>
<dbReference type="InterPro" id="IPR014985">
    <property type="entry name" value="WbqC"/>
</dbReference>
<reference evidence="1" key="1">
    <citation type="submission" date="2019-08" db="EMBL/GenBank/DDBJ databases">
        <authorList>
            <person name="Kucharzyk K."/>
            <person name="Murdoch R.W."/>
            <person name="Higgins S."/>
            <person name="Loffler F."/>
        </authorList>
    </citation>
    <scope>NUCLEOTIDE SEQUENCE</scope>
</reference>
<protein>
    <recommendedName>
        <fullName evidence="2">WbqC-like protein family protein</fullName>
    </recommendedName>
</protein>
<evidence type="ECO:0008006" key="2">
    <source>
        <dbReference type="Google" id="ProtNLM"/>
    </source>
</evidence>
<dbReference type="Pfam" id="PF08889">
    <property type="entry name" value="WbqC"/>
    <property type="match status" value="2"/>
</dbReference>
<comment type="caution">
    <text evidence="1">The sequence shown here is derived from an EMBL/GenBank/DDBJ whole genome shotgun (WGS) entry which is preliminary data.</text>
</comment>
<evidence type="ECO:0000313" key="1">
    <source>
        <dbReference type="EMBL" id="MPM25015.1"/>
    </source>
</evidence>
<gene>
    <name evidence="1" type="ORF">SDC9_71504</name>
</gene>
<accession>A0A644Y8Y3</accession>
<name>A0A644Y8Y3_9ZZZZ</name>